<evidence type="ECO:0000256" key="6">
    <source>
        <dbReference type="ARBA" id="ARBA00022692"/>
    </source>
</evidence>
<evidence type="ECO:0000256" key="12">
    <source>
        <dbReference type="ARBA" id="ARBA00022989"/>
    </source>
</evidence>
<dbReference type="SMART" id="SM00382">
    <property type="entry name" value="AAA"/>
    <property type="match status" value="1"/>
</dbReference>
<dbReference type="STRING" id="71784.A0A1Y2B5L0"/>
<feature type="compositionally biased region" description="Basic and acidic residues" evidence="17">
    <location>
        <begin position="779"/>
        <end position="790"/>
    </location>
</feature>
<feature type="compositionally biased region" description="Polar residues" evidence="17">
    <location>
        <begin position="20"/>
        <end position="37"/>
    </location>
</feature>
<dbReference type="SUPFAM" id="SSF140990">
    <property type="entry name" value="FtsH protease domain-like"/>
    <property type="match status" value="1"/>
</dbReference>
<dbReference type="EMBL" id="MCFC01000022">
    <property type="protein sequence ID" value="ORY29976.1"/>
    <property type="molecule type" value="Genomic_DNA"/>
</dbReference>
<evidence type="ECO:0000256" key="2">
    <source>
        <dbReference type="ARBA" id="ARBA00004225"/>
    </source>
</evidence>
<evidence type="ECO:0000256" key="11">
    <source>
        <dbReference type="ARBA" id="ARBA00022840"/>
    </source>
</evidence>
<evidence type="ECO:0000256" key="8">
    <source>
        <dbReference type="ARBA" id="ARBA00022741"/>
    </source>
</evidence>
<dbReference type="PANTHER" id="PTHR43655:SF2">
    <property type="entry name" value="AFG3 LIKE MATRIX AAA PEPTIDASE SUBUNIT 2, ISOFORM A"/>
    <property type="match status" value="1"/>
</dbReference>
<dbReference type="GO" id="GO:0016887">
    <property type="term" value="F:ATP hydrolysis activity"/>
    <property type="evidence" value="ECO:0007669"/>
    <property type="project" value="InterPro"/>
</dbReference>
<dbReference type="Gene3D" id="1.20.58.760">
    <property type="entry name" value="Peptidase M41"/>
    <property type="match status" value="1"/>
</dbReference>
<dbReference type="AlphaFoldDB" id="A0A1Y2B5L0"/>
<feature type="region of interest" description="Disordered" evidence="17">
    <location>
        <begin position="12"/>
        <end position="140"/>
    </location>
</feature>
<keyword evidence="7" id="KW-0479">Metal-binding</keyword>
<comment type="similarity">
    <text evidence="3">In the C-terminal section; belongs to the peptidase M41 family.</text>
</comment>
<keyword evidence="6" id="KW-0812">Transmembrane</keyword>
<dbReference type="InterPro" id="IPR003959">
    <property type="entry name" value="ATPase_AAA_core"/>
</dbReference>
<evidence type="ECO:0000256" key="13">
    <source>
        <dbReference type="ARBA" id="ARBA00023049"/>
    </source>
</evidence>
<keyword evidence="9" id="KW-0378">Hydrolase</keyword>
<dbReference type="InterPro" id="IPR027417">
    <property type="entry name" value="P-loop_NTPase"/>
</dbReference>
<dbReference type="Gene3D" id="1.10.8.60">
    <property type="match status" value="1"/>
</dbReference>
<dbReference type="FunCoup" id="A0A1Y2B5L0">
    <property type="interactions" value="220"/>
</dbReference>
<dbReference type="OrthoDB" id="1413014at2759"/>
<keyword evidence="8" id="KW-0547">Nucleotide-binding</keyword>
<evidence type="ECO:0000256" key="10">
    <source>
        <dbReference type="ARBA" id="ARBA00022833"/>
    </source>
</evidence>
<dbReference type="InterPro" id="IPR050928">
    <property type="entry name" value="ATP-dep_Zn_Metalloprotease"/>
</dbReference>
<dbReference type="GO" id="GO:0005524">
    <property type="term" value="F:ATP binding"/>
    <property type="evidence" value="ECO:0007669"/>
    <property type="project" value="UniProtKB-KW"/>
</dbReference>
<comment type="subcellular location">
    <subcellularLocation>
        <location evidence="2">Mitochondrion membrane</location>
        <topology evidence="2">Multi-pass membrane protein</topology>
    </subcellularLocation>
</comment>
<dbReference type="GO" id="GO:0008270">
    <property type="term" value="F:zinc ion binding"/>
    <property type="evidence" value="ECO:0007669"/>
    <property type="project" value="InterPro"/>
</dbReference>
<comment type="catalytic activity">
    <reaction evidence="16">
        <text>ATP + H2O = ADP + phosphate + H(+)</text>
        <dbReference type="Rhea" id="RHEA:13065"/>
        <dbReference type="ChEBI" id="CHEBI:15377"/>
        <dbReference type="ChEBI" id="CHEBI:15378"/>
        <dbReference type="ChEBI" id="CHEBI:30616"/>
        <dbReference type="ChEBI" id="CHEBI:43474"/>
        <dbReference type="ChEBI" id="CHEBI:456216"/>
    </reaction>
    <physiologicalReaction direction="left-to-right" evidence="16">
        <dbReference type="Rhea" id="RHEA:13066"/>
    </physiologicalReaction>
</comment>
<dbReference type="FunFam" id="1.10.8.60:FF:000019">
    <property type="entry name" value="AFG3-like AAA ATPase 2"/>
    <property type="match status" value="1"/>
</dbReference>
<keyword evidence="5" id="KW-0645">Protease</keyword>
<evidence type="ECO:0000256" key="17">
    <source>
        <dbReference type="SAM" id="MobiDB-lite"/>
    </source>
</evidence>
<gene>
    <name evidence="19" type="ORF">BCR39DRAFT_530383</name>
</gene>
<dbReference type="NCBIfam" id="TIGR01241">
    <property type="entry name" value="FtsH_fam"/>
    <property type="match status" value="1"/>
</dbReference>
<protein>
    <submittedName>
        <fullName evidence="19">Peptidase family M41-domain-containing protein</fullName>
    </submittedName>
</protein>
<dbReference type="SUPFAM" id="SSF52540">
    <property type="entry name" value="P-loop containing nucleoside triphosphate hydrolases"/>
    <property type="match status" value="1"/>
</dbReference>
<proteinExistence type="inferred from homology"/>
<name>A0A1Y2B5L0_9TREE</name>
<comment type="cofactor">
    <cofactor evidence="1">
        <name>Zn(2+)</name>
        <dbReference type="ChEBI" id="CHEBI:29105"/>
    </cofactor>
</comment>
<dbReference type="InterPro" id="IPR037219">
    <property type="entry name" value="Peptidase_M41-like"/>
</dbReference>
<evidence type="ECO:0000256" key="7">
    <source>
        <dbReference type="ARBA" id="ARBA00022723"/>
    </source>
</evidence>
<dbReference type="GO" id="GO:0030163">
    <property type="term" value="P:protein catabolic process"/>
    <property type="evidence" value="ECO:0007669"/>
    <property type="project" value="UniProtKB-ARBA"/>
</dbReference>
<keyword evidence="15" id="KW-0472">Membrane</keyword>
<feature type="compositionally biased region" description="Gly residues" evidence="17">
    <location>
        <begin position="106"/>
        <end position="140"/>
    </location>
</feature>
<dbReference type="Pfam" id="PF00004">
    <property type="entry name" value="AAA"/>
    <property type="match status" value="1"/>
</dbReference>
<evidence type="ECO:0000256" key="16">
    <source>
        <dbReference type="ARBA" id="ARBA00048778"/>
    </source>
</evidence>
<comment type="caution">
    <text evidence="19">The sequence shown here is derived from an EMBL/GenBank/DDBJ whole genome shotgun (WGS) entry which is preliminary data.</text>
</comment>
<evidence type="ECO:0000259" key="18">
    <source>
        <dbReference type="SMART" id="SM00382"/>
    </source>
</evidence>
<dbReference type="GO" id="GO:0004222">
    <property type="term" value="F:metalloendopeptidase activity"/>
    <property type="evidence" value="ECO:0007669"/>
    <property type="project" value="InterPro"/>
</dbReference>
<dbReference type="Gene3D" id="3.40.50.300">
    <property type="entry name" value="P-loop containing nucleotide triphosphate hydrolases"/>
    <property type="match status" value="1"/>
</dbReference>
<keyword evidence="20" id="KW-1185">Reference proteome</keyword>
<dbReference type="InterPro" id="IPR041569">
    <property type="entry name" value="AAA_lid_3"/>
</dbReference>
<dbReference type="Pfam" id="PF01434">
    <property type="entry name" value="Peptidase_M41"/>
    <property type="match status" value="1"/>
</dbReference>
<dbReference type="GO" id="GO:0005745">
    <property type="term" value="C:m-AAA complex"/>
    <property type="evidence" value="ECO:0007669"/>
    <property type="project" value="TreeGrafter"/>
</dbReference>
<dbReference type="HAMAP" id="MF_01458">
    <property type="entry name" value="FtsH"/>
    <property type="match status" value="1"/>
</dbReference>
<dbReference type="PROSITE" id="PS00674">
    <property type="entry name" value="AAA"/>
    <property type="match status" value="1"/>
</dbReference>
<reference evidence="19 20" key="1">
    <citation type="submission" date="2016-07" db="EMBL/GenBank/DDBJ databases">
        <title>Pervasive Adenine N6-methylation of Active Genes in Fungi.</title>
        <authorList>
            <consortium name="DOE Joint Genome Institute"/>
            <person name="Mondo S.J."/>
            <person name="Dannebaum R.O."/>
            <person name="Kuo R.C."/>
            <person name="Labutti K."/>
            <person name="Haridas S."/>
            <person name="Kuo A."/>
            <person name="Salamov A."/>
            <person name="Ahrendt S.R."/>
            <person name="Lipzen A."/>
            <person name="Sullivan W."/>
            <person name="Andreopoulos W.B."/>
            <person name="Clum A."/>
            <person name="Lindquist E."/>
            <person name="Daum C."/>
            <person name="Ramamoorthy G.K."/>
            <person name="Gryganskyi A."/>
            <person name="Culley D."/>
            <person name="Magnuson J.K."/>
            <person name="James T.Y."/>
            <person name="O'Malley M.A."/>
            <person name="Stajich J.E."/>
            <person name="Spatafora J.W."/>
            <person name="Visel A."/>
            <person name="Grigoriev I.V."/>
        </authorList>
    </citation>
    <scope>NUCLEOTIDE SEQUENCE [LARGE SCALE GENOMIC DNA]</scope>
    <source>
        <strain evidence="19 20">68-887.2</strain>
    </source>
</reference>
<feature type="domain" description="AAA+ ATPase" evidence="18">
    <location>
        <begin position="358"/>
        <end position="498"/>
    </location>
</feature>
<organism evidence="19 20">
    <name type="scientific">Naematelia encephala</name>
    <dbReference type="NCBI Taxonomy" id="71784"/>
    <lineage>
        <taxon>Eukaryota</taxon>
        <taxon>Fungi</taxon>
        <taxon>Dikarya</taxon>
        <taxon>Basidiomycota</taxon>
        <taxon>Agaricomycotina</taxon>
        <taxon>Tremellomycetes</taxon>
        <taxon>Tremellales</taxon>
        <taxon>Naemateliaceae</taxon>
        <taxon>Naematelia</taxon>
    </lineage>
</organism>
<evidence type="ECO:0000313" key="20">
    <source>
        <dbReference type="Proteomes" id="UP000193986"/>
    </source>
</evidence>
<dbReference type="GO" id="GO:0004176">
    <property type="term" value="F:ATP-dependent peptidase activity"/>
    <property type="evidence" value="ECO:0007669"/>
    <property type="project" value="InterPro"/>
</dbReference>
<sequence>MSLRLLALRRLPRSRLSAFPQLSRSYAQPSSGPQPRDNTPPPAGLESLFGKTTSRRAVAPQPEGSSPPGGPSQPKTPNVEPPNEKGAAGQSPSEEPKRPKLSETGGKVGKGITFGSGGGGGGGSGGPGGPGSGGPNGGFGGMTPNQWLLAVISSYTLWSISQPEDSRTREITWQEFRNSLLARGLVASLEVVNRSTVRVHLQNPIQPAAPSADGSQGLPAPSRGHAQYQFTIGSLESFESLLISTQDELGIPPAERIPVSYHEETSKFQMFLHFAPTLLIAGLILFSIRRSSGAMGGGGGGGGIFGVGKSKAKLFNKDEQVNSRFKDVAGMDEAKEEIMEFVKFLKEPQKYEKLGAKIPRGAILSGPPGTGKTLLAKATAGEAGVPFLSVSGSEFVEMFVGVGPSRVRDLFANAKKHAPCIIFIDEIDAIGKSRGKGGSFGGNDERESTLNQLLVEMDGFGTNEHVVVLAGTNRPDVLDSALMRPGRFDRHIAIDRPDISGRRQIFKVHLAPLTLAVKLSIDSIAEKLALLTPGFSGADIANVCNEGALRAARRGGEFVTELDFDGAIERVIAGLERKSRVLGKDEKKTVAYHEAGHAVCGWFLEYADPLLKVSIIPRGVGALGYAQYLPKERFLFTTDQLLDRMCMTLGGRVSEEIFFGRITTGAQDDLQKITKMAFEVCANYGMNPDIGPISYGGREQQGETFQKPFSEATAQALDKAVHNMIRDAHRRTTELLNNHKDDVEKVAKLLLDKEVISREDMRRLLGPRPFSSTDEMDDYIEKQLDKQKEEEKEEGESKEEEVAGGPQPSLAMKGTKLD</sequence>
<dbReference type="InterPro" id="IPR005936">
    <property type="entry name" value="FtsH"/>
</dbReference>
<dbReference type="InParanoid" id="A0A1Y2B5L0"/>
<comment type="similarity">
    <text evidence="4">In the N-terminal section; belongs to the AAA ATPase family.</text>
</comment>
<dbReference type="InterPro" id="IPR011546">
    <property type="entry name" value="Pept_M41_FtsH_extracell"/>
</dbReference>
<evidence type="ECO:0000256" key="1">
    <source>
        <dbReference type="ARBA" id="ARBA00001947"/>
    </source>
</evidence>
<evidence type="ECO:0000256" key="9">
    <source>
        <dbReference type="ARBA" id="ARBA00022801"/>
    </source>
</evidence>
<evidence type="ECO:0000256" key="4">
    <source>
        <dbReference type="ARBA" id="ARBA00010550"/>
    </source>
</evidence>
<keyword evidence="13" id="KW-0482">Metalloprotease</keyword>
<evidence type="ECO:0000313" key="19">
    <source>
        <dbReference type="EMBL" id="ORY29976.1"/>
    </source>
</evidence>
<keyword evidence="11" id="KW-0067">ATP-binding</keyword>
<dbReference type="CDD" id="cd19501">
    <property type="entry name" value="RecA-like_FtsH"/>
    <property type="match status" value="1"/>
</dbReference>
<dbReference type="PANTHER" id="PTHR43655">
    <property type="entry name" value="ATP-DEPENDENT PROTEASE"/>
    <property type="match status" value="1"/>
</dbReference>
<evidence type="ECO:0000256" key="3">
    <source>
        <dbReference type="ARBA" id="ARBA00010044"/>
    </source>
</evidence>
<keyword evidence="10" id="KW-0862">Zinc</keyword>
<dbReference type="FunFam" id="1.20.58.760:FF:000003">
    <property type="entry name" value="AFG3-like AAA ATPase 2"/>
    <property type="match status" value="1"/>
</dbReference>
<dbReference type="Gene3D" id="3.40.1690.20">
    <property type="match status" value="1"/>
</dbReference>
<feature type="region of interest" description="Disordered" evidence="17">
    <location>
        <begin position="765"/>
        <end position="818"/>
    </location>
</feature>
<dbReference type="InterPro" id="IPR003593">
    <property type="entry name" value="AAA+_ATPase"/>
</dbReference>
<dbReference type="InterPro" id="IPR003960">
    <property type="entry name" value="ATPase_AAA_CS"/>
</dbReference>
<keyword evidence="12" id="KW-1133">Transmembrane helix</keyword>
<dbReference type="FunFam" id="3.40.50.300:FF:000001">
    <property type="entry name" value="ATP-dependent zinc metalloprotease FtsH"/>
    <property type="match status" value="1"/>
</dbReference>
<accession>A0A1Y2B5L0</accession>
<dbReference type="Pfam" id="PF06480">
    <property type="entry name" value="FtsH_ext"/>
    <property type="match status" value="1"/>
</dbReference>
<evidence type="ECO:0000256" key="15">
    <source>
        <dbReference type="ARBA" id="ARBA00023136"/>
    </source>
</evidence>
<dbReference type="InterPro" id="IPR000642">
    <property type="entry name" value="Peptidase_M41"/>
</dbReference>
<keyword evidence="14" id="KW-0496">Mitochondrion</keyword>
<dbReference type="GO" id="GO:0034982">
    <property type="term" value="P:mitochondrial protein processing"/>
    <property type="evidence" value="ECO:0007669"/>
    <property type="project" value="TreeGrafter"/>
</dbReference>
<dbReference type="Proteomes" id="UP000193986">
    <property type="component" value="Unassembled WGS sequence"/>
</dbReference>
<evidence type="ECO:0000256" key="5">
    <source>
        <dbReference type="ARBA" id="ARBA00022670"/>
    </source>
</evidence>
<evidence type="ECO:0000256" key="14">
    <source>
        <dbReference type="ARBA" id="ARBA00023128"/>
    </source>
</evidence>
<dbReference type="Pfam" id="PF17862">
    <property type="entry name" value="AAA_lid_3"/>
    <property type="match status" value="1"/>
</dbReference>